<dbReference type="InterPro" id="IPR006101">
    <property type="entry name" value="Glyco_hydro_2"/>
</dbReference>
<dbReference type="InterPro" id="IPR006104">
    <property type="entry name" value="Glyco_hydro_2_N"/>
</dbReference>
<feature type="domain" description="DUF4982" evidence="8">
    <location>
        <begin position="609"/>
        <end position="673"/>
    </location>
</feature>
<keyword evidence="4" id="KW-0732">Signal</keyword>
<dbReference type="Pfam" id="PF16355">
    <property type="entry name" value="DUF4982"/>
    <property type="match status" value="1"/>
</dbReference>
<dbReference type="AlphaFoldDB" id="A0A846QSK9"/>
<evidence type="ECO:0000256" key="2">
    <source>
        <dbReference type="ARBA" id="ARBA00022801"/>
    </source>
</evidence>
<sequence length="781" mass="89351">MKQYQIYILFLLGLSLTACSLSSDDGLLREKINFGDNWFFQKGDSVNVQNWKPIRLPHTANIEPLVVNNQWQGISWYKKEFKIENKNTNRKHFIYFEGVMQETDVWLNGEKLANHKGGYLPFTLDITEAIHGHDYNEILIRVDNQDNSEIPPGKALNDLDFNMYGGIYRNAYYISTNEVYITDAVHANIPNSGGLLVHFNDVSEKVASGIFKTHIQNDSEIEKSIKTVVNFTNSIGDSIMFESREVMLKPKSNQNIEQFITIENPKLWSPESPELYKVSVEIVSGANILDVQTIKTGIRKVEINKDGFFLNGKQRFINGTNRHQEYPYVGYAISDNANYRDAYKIKQAGFDFVRLSHYPHSESFMDACDELGLMVMDCIPGWQYSEPGEFIENSYQNIRDMVRRDRNHPSVIIWENSLNESWMKDPYIPEANKILDEELPYGNIYSAGWADHPSYDLFIPARQHSKAPDYWSQYDKNGRKILIAEYGDWEYYAHNAGFNQKAFKGLKEEERTSRQLRAHGEKRLLQQAFNYQEAFNSNLKGEHTIGHANWLVFDYNRGYSDDIESSGISDIFRIPKFSYYFYQSQKPPFQDSFTGPLVFIANYWQENSTTDVTVFSNCDEVALYLNGEKIEHKKPSRDAFSDELEYPPFVFGISKFEVGKLEAIGFINGKEVAKHTLSTPAEATKIELSYDISGKPLEQGTNDIVFVYAKIVDDEGNLVSNAVKKVQFNIDTDVVEIIGGNPVDSEAGIATILIKVYAKSKGFSIEAKSEGLTSEPLKLMN</sequence>
<dbReference type="Gene3D" id="2.60.40.10">
    <property type="entry name" value="Immunoglobulins"/>
    <property type="match status" value="3"/>
</dbReference>
<dbReference type="InterPro" id="IPR051913">
    <property type="entry name" value="GH2_Domain-Containing"/>
</dbReference>
<feature type="domain" description="Glycosyl hydrolases family 2 sugar binding" evidence="7">
    <location>
        <begin position="71"/>
        <end position="171"/>
    </location>
</feature>
<dbReference type="Gene3D" id="3.20.20.80">
    <property type="entry name" value="Glycosidases"/>
    <property type="match status" value="1"/>
</dbReference>
<gene>
    <name evidence="9" type="ORF">GGR42_002418</name>
</gene>
<feature type="signal peptide" evidence="4">
    <location>
        <begin position="1"/>
        <end position="20"/>
    </location>
</feature>
<evidence type="ECO:0000259" key="8">
    <source>
        <dbReference type="Pfam" id="PF16355"/>
    </source>
</evidence>
<dbReference type="PROSITE" id="PS51257">
    <property type="entry name" value="PROKAR_LIPOPROTEIN"/>
    <property type="match status" value="1"/>
</dbReference>
<accession>A0A846QSK9</accession>
<name>A0A846QSK9_9FLAO</name>
<dbReference type="InterPro" id="IPR006102">
    <property type="entry name" value="Ig-like_GH2"/>
</dbReference>
<dbReference type="EC" id="3.2.1.23" evidence="9"/>
<feature type="chain" id="PRO_5032324245" evidence="4">
    <location>
        <begin position="21"/>
        <end position="781"/>
    </location>
</feature>
<dbReference type="PANTHER" id="PTHR42732:SF1">
    <property type="entry name" value="BETA-MANNOSIDASE"/>
    <property type="match status" value="1"/>
</dbReference>
<keyword evidence="10" id="KW-1185">Reference proteome</keyword>
<evidence type="ECO:0000313" key="10">
    <source>
        <dbReference type="Proteomes" id="UP000590442"/>
    </source>
</evidence>
<evidence type="ECO:0000256" key="3">
    <source>
        <dbReference type="ARBA" id="ARBA00023295"/>
    </source>
</evidence>
<dbReference type="Gene3D" id="2.60.120.260">
    <property type="entry name" value="Galactose-binding domain-like"/>
    <property type="match status" value="1"/>
</dbReference>
<evidence type="ECO:0000313" key="9">
    <source>
        <dbReference type="EMBL" id="NJB71956.1"/>
    </source>
</evidence>
<dbReference type="SUPFAM" id="SSF49785">
    <property type="entry name" value="Galactose-binding domain-like"/>
    <property type="match status" value="1"/>
</dbReference>
<dbReference type="InterPro" id="IPR017853">
    <property type="entry name" value="GH"/>
</dbReference>
<reference evidence="9 10" key="1">
    <citation type="submission" date="2020-03" db="EMBL/GenBank/DDBJ databases">
        <title>Genomic Encyclopedia of Type Strains, Phase IV (KMG-IV): sequencing the most valuable type-strain genomes for metagenomic binning, comparative biology and taxonomic classification.</title>
        <authorList>
            <person name="Goeker M."/>
        </authorList>
    </citation>
    <scope>NUCLEOTIDE SEQUENCE [LARGE SCALE GENOMIC DNA]</scope>
    <source>
        <strain evidence="9 10">DSM 29762</strain>
    </source>
</reference>
<dbReference type="Pfam" id="PF02837">
    <property type="entry name" value="Glyco_hydro_2_N"/>
    <property type="match status" value="1"/>
</dbReference>
<dbReference type="InterPro" id="IPR036156">
    <property type="entry name" value="Beta-gal/glucu_dom_sf"/>
</dbReference>
<dbReference type="SUPFAM" id="SSF51445">
    <property type="entry name" value="(Trans)glycosidases"/>
    <property type="match status" value="1"/>
</dbReference>
<dbReference type="InterPro" id="IPR008979">
    <property type="entry name" value="Galactose-bd-like_sf"/>
</dbReference>
<dbReference type="GO" id="GO:0004565">
    <property type="term" value="F:beta-galactosidase activity"/>
    <property type="evidence" value="ECO:0007669"/>
    <property type="project" value="UniProtKB-EC"/>
</dbReference>
<evidence type="ECO:0000259" key="5">
    <source>
        <dbReference type="Pfam" id="PF00703"/>
    </source>
</evidence>
<comment type="caution">
    <text evidence="9">The sequence shown here is derived from an EMBL/GenBank/DDBJ whole genome shotgun (WGS) entry which is preliminary data.</text>
</comment>
<organism evidence="9 10">
    <name type="scientific">Saonia flava</name>
    <dbReference type="NCBI Taxonomy" id="523696"/>
    <lineage>
        <taxon>Bacteria</taxon>
        <taxon>Pseudomonadati</taxon>
        <taxon>Bacteroidota</taxon>
        <taxon>Flavobacteriia</taxon>
        <taxon>Flavobacteriales</taxon>
        <taxon>Flavobacteriaceae</taxon>
        <taxon>Saonia</taxon>
    </lineage>
</organism>
<keyword evidence="2 9" id="KW-0378">Hydrolase</keyword>
<evidence type="ECO:0000259" key="7">
    <source>
        <dbReference type="Pfam" id="PF02837"/>
    </source>
</evidence>
<dbReference type="Pfam" id="PF02836">
    <property type="entry name" value="Glyco_hydro_2_C"/>
    <property type="match status" value="1"/>
</dbReference>
<protein>
    <submittedName>
        <fullName evidence="9">Beta-galactosidase</fullName>
        <ecNumber evidence="9">3.2.1.23</ecNumber>
    </submittedName>
</protein>
<feature type="domain" description="Glycoside hydrolase family 2 immunoglobulin-like beta-sandwich" evidence="5">
    <location>
        <begin position="203"/>
        <end position="299"/>
    </location>
</feature>
<dbReference type="PRINTS" id="PR00132">
    <property type="entry name" value="GLHYDRLASE2"/>
</dbReference>
<comment type="similarity">
    <text evidence="1">Belongs to the glycosyl hydrolase 2 family.</text>
</comment>
<dbReference type="GO" id="GO:0005975">
    <property type="term" value="P:carbohydrate metabolic process"/>
    <property type="evidence" value="ECO:0007669"/>
    <property type="project" value="InterPro"/>
</dbReference>
<dbReference type="RefSeq" id="WP_167964237.1">
    <property type="nucleotide sequence ID" value="NZ_JAATJJ010000001.1"/>
</dbReference>
<dbReference type="InterPro" id="IPR013783">
    <property type="entry name" value="Ig-like_fold"/>
</dbReference>
<dbReference type="InterPro" id="IPR006103">
    <property type="entry name" value="Glyco_hydro_2_cat"/>
</dbReference>
<keyword evidence="3 9" id="KW-0326">Glycosidase</keyword>
<evidence type="ECO:0000256" key="4">
    <source>
        <dbReference type="SAM" id="SignalP"/>
    </source>
</evidence>
<dbReference type="EMBL" id="JAATJJ010000001">
    <property type="protein sequence ID" value="NJB71956.1"/>
    <property type="molecule type" value="Genomic_DNA"/>
</dbReference>
<dbReference type="PANTHER" id="PTHR42732">
    <property type="entry name" value="BETA-GALACTOSIDASE"/>
    <property type="match status" value="1"/>
</dbReference>
<dbReference type="Pfam" id="PF00703">
    <property type="entry name" value="Glyco_hydro_2"/>
    <property type="match status" value="1"/>
</dbReference>
<evidence type="ECO:0000259" key="6">
    <source>
        <dbReference type="Pfam" id="PF02836"/>
    </source>
</evidence>
<dbReference type="Proteomes" id="UP000590442">
    <property type="component" value="Unassembled WGS sequence"/>
</dbReference>
<dbReference type="InterPro" id="IPR032311">
    <property type="entry name" value="DUF4982"/>
</dbReference>
<feature type="domain" description="Glycoside hydrolase family 2 catalytic" evidence="6">
    <location>
        <begin position="301"/>
        <end position="421"/>
    </location>
</feature>
<evidence type="ECO:0000256" key="1">
    <source>
        <dbReference type="ARBA" id="ARBA00007401"/>
    </source>
</evidence>
<proteinExistence type="inferred from homology"/>
<dbReference type="SUPFAM" id="SSF49303">
    <property type="entry name" value="beta-Galactosidase/glucuronidase domain"/>
    <property type="match status" value="1"/>
</dbReference>